<evidence type="ECO:0000259" key="4">
    <source>
        <dbReference type="PROSITE" id="PS50075"/>
    </source>
</evidence>
<dbReference type="Proteomes" id="UP000023464">
    <property type="component" value="Unassembled WGS sequence"/>
</dbReference>
<evidence type="ECO:0000256" key="1">
    <source>
        <dbReference type="ARBA" id="ARBA00022450"/>
    </source>
</evidence>
<dbReference type="InterPro" id="IPR014031">
    <property type="entry name" value="Ketoacyl_synth_C"/>
</dbReference>
<dbReference type="PROSITE" id="PS52004">
    <property type="entry name" value="KS3_2"/>
    <property type="match status" value="1"/>
</dbReference>
<name>A0A022PJJ4_9GAMM</name>
<comment type="caution">
    <text evidence="6">The sequence shown here is derived from an EMBL/GenBank/DDBJ whole genome shotgun (WGS) entry which is preliminary data.</text>
</comment>
<dbReference type="Pfam" id="PF02801">
    <property type="entry name" value="Ketoacyl-synt_C"/>
    <property type="match status" value="1"/>
</dbReference>
<dbReference type="InterPro" id="IPR014030">
    <property type="entry name" value="Ketoacyl_synth_N"/>
</dbReference>
<protein>
    <submittedName>
        <fullName evidence="6">Putative polyketide synthase component, beta-ketoacyl synthase family protein</fullName>
    </submittedName>
</protein>
<evidence type="ECO:0000313" key="7">
    <source>
        <dbReference type="Proteomes" id="UP000023464"/>
    </source>
</evidence>
<sequence length="1267" mass="139245">MTTLYSDDAVAIIGVSFRLPQCSNWRELIDILADGRDCIRPIPESRVANTGQILTGNEKEGGWLDEITGFDHRYFGIALSEAEYIDPRQRIGLQLATEAIVNAGYTLKELSDARTAVLVAAHGGPHPDLFQSLSVQGKANPFAFIGSLHAFSAGRIAYLLDLRGPVYAIDTGCSSFLVALHEARNKILTGEADFALVGGCELVLGTLPQSSKSSSGLGVESMTDRCRPFDAMADGAGFGEGGGFVLLKRLSRAHQDHDVIHAVIRGSAINHDGGRSNGITAPSSIAQTEVITAAWHQAGVTATDIGYIEAHGTGTKIGDPIEVQGLVDTFAAYDVQQESCVISSVKSNFGHLSGMAGLAGLVRIIAQFRTGQIFPTAHFQQLNPLCRSTEELPIRVSSSCEPWPRQGQRPYCAGISGFGLSGTNVHLVVEEAPSTLRHKKYEINERLVLISAQTTQDLSTYLSAITNALSSTEASIDEIADILMLGREHFPYRWSCVASSVSHLVQQLTNHGSISLSSSSPSSSLSVGLIFDECFPIDIQLLMKRGETFPAFHRVIKQAENLCSGKTWTLRQRWIIWLLGHHAVLTAFGVTIDLLLAYGVGKLAAQVVDGGLEFVDALRLADEPVTDSTFDHQRLQTLLQEQAELCLVRFSRCGELATAINTLGYQSYDSERSLLTLLGDWFVNGANLDWQQGCERKINRRLELPFAPFVATYCWPETIENPAMVSDVVPRTSISNSGENVEEILLTQVREVLKEPKLTLDDDFFAAGGNSLNGEQLVVRLNEVLGTDLKLIDLLDCLDLNEFYQLVKDSVQLSSVSTTPEIETRNNKHVLSGQQLAIWAATEIAGESGAYNVPAALLINAEADVAWLEKTLTELVLQQLMLRCSLEYNEQGVNPVIHPPMQVKLVHSEVDLTKYTIATGIPVLTQRLQQMVETPLSPYGIPPTRFELLQVNFSDGVRQTLLLNFHHLFFDGWSWRLVLAALSGGKISPPVNDYLNYAMEQYTLLESEQGRKLEAFWYGYLANIPILLLPCDGEGGTASNLQGANLPVMISKDVTERLRQMAMNSRVTVQMIMLTTWVALQWQISAQHDICVAMPVANRQLKDENTIGCYVNTVIVRARLDPHQPFHVVLNAVRQASLSAISHSAFPSDRIQKLMANTSYHLTMFDFQNDVDPIRVLGGNGAVVELLDVDPNGAKYPLNLTCIEYGDELQARLEYSAALFSQDTVSRWLNIYIEALTRLMTLGEETTLFALFDGQDDVLSDIPDFQF</sequence>
<feature type="domain" description="Ketosynthase family 3 (KS3)" evidence="5">
    <location>
        <begin position="7"/>
        <end position="431"/>
    </location>
</feature>
<evidence type="ECO:0000256" key="2">
    <source>
        <dbReference type="ARBA" id="ARBA00022553"/>
    </source>
</evidence>
<dbReference type="PANTHER" id="PTHR43775">
    <property type="entry name" value="FATTY ACID SYNTHASE"/>
    <property type="match status" value="1"/>
</dbReference>
<dbReference type="CDD" id="cd00833">
    <property type="entry name" value="PKS"/>
    <property type="match status" value="1"/>
</dbReference>
<dbReference type="Gene3D" id="3.40.47.10">
    <property type="match status" value="1"/>
</dbReference>
<dbReference type="InterPro" id="IPR032821">
    <property type="entry name" value="PKS_assoc"/>
</dbReference>
<organism evidence="6 7">
    <name type="scientific">Photorhabdus aegyptia</name>
    <dbReference type="NCBI Taxonomy" id="2805098"/>
    <lineage>
        <taxon>Bacteria</taxon>
        <taxon>Pseudomonadati</taxon>
        <taxon>Pseudomonadota</taxon>
        <taxon>Gammaproteobacteria</taxon>
        <taxon>Enterobacterales</taxon>
        <taxon>Morganellaceae</taxon>
        <taxon>Photorhabdus</taxon>
    </lineage>
</organism>
<dbReference type="InterPro" id="IPR009081">
    <property type="entry name" value="PP-bd_ACP"/>
</dbReference>
<keyword evidence="7" id="KW-1185">Reference proteome</keyword>
<dbReference type="InterPro" id="IPR036736">
    <property type="entry name" value="ACP-like_sf"/>
</dbReference>
<keyword evidence="3" id="KW-0808">Transferase</keyword>
<dbReference type="GO" id="GO:0004312">
    <property type="term" value="F:fatty acid synthase activity"/>
    <property type="evidence" value="ECO:0007669"/>
    <property type="project" value="TreeGrafter"/>
</dbReference>
<dbReference type="InterPro" id="IPR023213">
    <property type="entry name" value="CAT-like_dom_sf"/>
</dbReference>
<dbReference type="InterPro" id="IPR001242">
    <property type="entry name" value="Condensation_dom"/>
</dbReference>
<dbReference type="InterPro" id="IPR020841">
    <property type="entry name" value="PKS_Beta-ketoAc_synthase_dom"/>
</dbReference>
<reference evidence="6 7" key="1">
    <citation type="submission" date="2014-03" db="EMBL/GenBank/DDBJ databases">
        <title>Draft Genome of Photorhabdus luminescens BA1, an Egyptian Isolate.</title>
        <authorList>
            <person name="Ghazal S."/>
            <person name="Hurst S.G.IV."/>
            <person name="Morris K."/>
            <person name="Thomas K."/>
            <person name="Tisa L.S."/>
        </authorList>
    </citation>
    <scope>NUCLEOTIDE SEQUENCE [LARGE SCALE GENOMIC DNA]</scope>
    <source>
        <strain evidence="6 7">BA1</strain>
    </source>
</reference>
<accession>A0A022PJJ4</accession>
<dbReference type="InterPro" id="IPR050091">
    <property type="entry name" value="PKS_NRPS_Biosynth_Enz"/>
</dbReference>
<dbReference type="SUPFAM" id="SSF47336">
    <property type="entry name" value="ACP-like"/>
    <property type="match status" value="1"/>
</dbReference>
<dbReference type="Pfam" id="PF00550">
    <property type="entry name" value="PP-binding"/>
    <property type="match status" value="1"/>
</dbReference>
<evidence type="ECO:0000313" key="6">
    <source>
        <dbReference type="EMBL" id="EYU16292.1"/>
    </source>
</evidence>
<dbReference type="Gene3D" id="1.10.1200.10">
    <property type="entry name" value="ACP-like"/>
    <property type="match status" value="1"/>
</dbReference>
<dbReference type="RefSeq" id="WP_051560677.1">
    <property type="nucleotide sequence ID" value="NZ_CAWLTM010000103.1"/>
</dbReference>
<dbReference type="Pfam" id="PF00668">
    <property type="entry name" value="Condensation"/>
    <property type="match status" value="1"/>
</dbReference>
<dbReference type="SUPFAM" id="SSF53901">
    <property type="entry name" value="Thiolase-like"/>
    <property type="match status" value="1"/>
</dbReference>
<dbReference type="Gene3D" id="3.30.559.30">
    <property type="entry name" value="Nonribosomal peptide synthetase, condensation domain"/>
    <property type="match status" value="1"/>
</dbReference>
<dbReference type="PROSITE" id="PS50075">
    <property type="entry name" value="CARRIER"/>
    <property type="match status" value="1"/>
</dbReference>
<proteinExistence type="predicted"/>
<dbReference type="Pfam" id="PF16197">
    <property type="entry name" value="KAsynt_C_assoc"/>
    <property type="match status" value="1"/>
</dbReference>
<dbReference type="PANTHER" id="PTHR43775:SF37">
    <property type="entry name" value="SI:DKEY-61P9.11"/>
    <property type="match status" value="1"/>
</dbReference>
<gene>
    <name evidence="6" type="ORF">BA1DRAFT_01116</name>
</gene>
<dbReference type="EMBL" id="JFGV01000012">
    <property type="protein sequence ID" value="EYU16292.1"/>
    <property type="molecule type" value="Genomic_DNA"/>
</dbReference>
<dbReference type="SUPFAM" id="SSF52777">
    <property type="entry name" value="CoA-dependent acyltransferases"/>
    <property type="match status" value="2"/>
</dbReference>
<dbReference type="InterPro" id="IPR016039">
    <property type="entry name" value="Thiolase-like"/>
</dbReference>
<evidence type="ECO:0000256" key="3">
    <source>
        <dbReference type="ARBA" id="ARBA00022679"/>
    </source>
</evidence>
<evidence type="ECO:0000259" key="5">
    <source>
        <dbReference type="PROSITE" id="PS52004"/>
    </source>
</evidence>
<dbReference type="PATRIC" id="fig|1393736.3.peg.1138"/>
<dbReference type="Gene3D" id="3.30.559.10">
    <property type="entry name" value="Chloramphenicol acetyltransferase-like domain"/>
    <property type="match status" value="1"/>
</dbReference>
<dbReference type="GO" id="GO:0006633">
    <property type="term" value="P:fatty acid biosynthetic process"/>
    <property type="evidence" value="ECO:0007669"/>
    <property type="project" value="TreeGrafter"/>
</dbReference>
<keyword evidence="2" id="KW-0597">Phosphoprotein</keyword>
<dbReference type="SMART" id="SM00825">
    <property type="entry name" value="PKS_KS"/>
    <property type="match status" value="1"/>
</dbReference>
<dbReference type="Pfam" id="PF00109">
    <property type="entry name" value="ketoacyl-synt"/>
    <property type="match status" value="1"/>
</dbReference>
<keyword evidence="1" id="KW-0596">Phosphopantetheine</keyword>
<feature type="domain" description="Carrier" evidence="4">
    <location>
        <begin position="736"/>
        <end position="811"/>
    </location>
</feature>
<dbReference type="Gene3D" id="1.10.1240.100">
    <property type="match status" value="1"/>
</dbReference>
<dbReference type="AlphaFoldDB" id="A0A022PJJ4"/>